<gene>
    <name evidence="2" type="ORF">EOD41_00675</name>
</gene>
<dbReference type="AlphaFoldDB" id="A0A3S2VPS5"/>
<accession>A0A3S2VPS5</accession>
<reference evidence="2 3" key="1">
    <citation type="submission" date="2019-01" db="EMBL/GenBank/DDBJ databases">
        <authorList>
            <person name="Chen W.-M."/>
        </authorList>
    </citation>
    <scope>NUCLEOTIDE SEQUENCE [LARGE SCALE GENOMIC DNA]</scope>
    <source>
        <strain evidence="2 3">YBJ-36</strain>
    </source>
</reference>
<evidence type="ECO:0000313" key="2">
    <source>
        <dbReference type="EMBL" id="RVU02487.1"/>
    </source>
</evidence>
<keyword evidence="1" id="KW-0732">Signal</keyword>
<name>A0A3S2VPS5_9SPHI</name>
<dbReference type="EMBL" id="SACK01000001">
    <property type="protein sequence ID" value="RVU02487.1"/>
    <property type="molecule type" value="Genomic_DNA"/>
</dbReference>
<evidence type="ECO:0008006" key="4">
    <source>
        <dbReference type="Google" id="ProtNLM"/>
    </source>
</evidence>
<feature type="chain" id="PRO_5018618906" description="VCBS repeat-containing protein" evidence="1">
    <location>
        <begin position="19"/>
        <end position="237"/>
    </location>
</feature>
<protein>
    <recommendedName>
        <fullName evidence="4">VCBS repeat-containing protein</fullName>
    </recommendedName>
</protein>
<evidence type="ECO:0000256" key="1">
    <source>
        <dbReference type="SAM" id="SignalP"/>
    </source>
</evidence>
<dbReference type="RefSeq" id="WP_127702863.1">
    <property type="nucleotide sequence ID" value="NZ_SACK01000001.1"/>
</dbReference>
<evidence type="ECO:0000313" key="3">
    <source>
        <dbReference type="Proteomes" id="UP000282759"/>
    </source>
</evidence>
<keyword evidence="3" id="KW-1185">Reference proteome</keyword>
<organism evidence="2 3">
    <name type="scientific">Mucilaginibacter limnophilus</name>
    <dbReference type="NCBI Taxonomy" id="1932778"/>
    <lineage>
        <taxon>Bacteria</taxon>
        <taxon>Pseudomonadati</taxon>
        <taxon>Bacteroidota</taxon>
        <taxon>Sphingobacteriia</taxon>
        <taxon>Sphingobacteriales</taxon>
        <taxon>Sphingobacteriaceae</taxon>
        <taxon>Mucilaginibacter</taxon>
    </lineage>
</organism>
<dbReference type="InterPro" id="IPR028994">
    <property type="entry name" value="Integrin_alpha_N"/>
</dbReference>
<dbReference type="SUPFAM" id="SSF69318">
    <property type="entry name" value="Integrin alpha N-terminal domain"/>
    <property type="match status" value="1"/>
</dbReference>
<dbReference type="OrthoDB" id="1158494at2"/>
<comment type="caution">
    <text evidence="2">The sequence shown here is derived from an EMBL/GenBank/DDBJ whole genome shotgun (WGS) entry which is preliminary data.</text>
</comment>
<proteinExistence type="predicted"/>
<feature type="signal peptide" evidence="1">
    <location>
        <begin position="1"/>
        <end position="18"/>
    </location>
</feature>
<sequence length="237" mass="27956">MKNLLCLLLLLLTIAAKAQYPFEKFPAIKYKVIPFKILVSNKTRFLAKSESYKGYAFELEQSDGNDIIRILYKGKYIQQFNEDIGILQITLEVNPALYAADVDGNELVDFKLKTWNNGSGLAGSRMNKAYFFNKGNNKFSFVYFMDFDDQNERDFNNDGHYEIVGRSYLSFNNHGYWVFDLYNFDNKRGLINVSKKYHYPILIQFLEKDNYSITNMINRKKMMQFTKKTPDYYQFMP</sequence>
<dbReference type="Proteomes" id="UP000282759">
    <property type="component" value="Unassembled WGS sequence"/>
</dbReference>